<keyword evidence="1" id="KW-0812">Transmembrane</keyword>
<evidence type="ECO:0000313" key="2">
    <source>
        <dbReference type="EMBL" id="RED47427.1"/>
    </source>
</evidence>
<gene>
    <name evidence="2" type="ORF">DFQ02_10654</name>
</gene>
<name>A0A3D9HD63_9FLAO</name>
<feature type="transmembrane region" description="Helical" evidence="1">
    <location>
        <begin position="123"/>
        <end position="144"/>
    </location>
</feature>
<dbReference type="AlphaFoldDB" id="A0A3D9HD63"/>
<dbReference type="RefSeq" id="WP_116524403.1">
    <property type="nucleotide sequence ID" value="NZ_QRDX01000006.1"/>
</dbReference>
<dbReference type="OrthoDB" id="709028at2"/>
<dbReference type="EMBL" id="QRDX01000006">
    <property type="protein sequence ID" value="RED47427.1"/>
    <property type="molecule type" value="Genomic_DNA"/>
</dbReference>
<sequence length="209" mass="24522">MDGLDLLKKNWNKEQESDKLSAKDILPMLHKKSSSIVKLLFYISVGELFFWIIVNSIPYFTSDSYKERLDQIYSDNAMIILSVFSYAVIILFIYLLYKSYKSISVTDNARRLMKSIINTRKIIKYYVLYNLIMAGISMIIALYYSFHNDPDAVKLLEEIDGKGMMILIVASTFFTAILIVIIWLFYKLIYGLLLKRLNRNYKELKKLEI</sequence>
<feature type="transmembrane region" description="Helical" evidence="1">
    <location>
        <begin position="77"/>
        <end position="97"/>
    </location>
</feature>
<evidence type="ECO:0000256" key="1">
    <source>
        <dbReference type="SAM" id="Phobius"/>
    </source>
</evidence>
<keyword evidence="1" id="KW-0472">Membrane</keyword>
<protein>
    <submittedName>
        <fullName evidence="2">Uncharacterized protein</fullName>
    </submittedName>
</protein>
<dbReference type="Proteomes" id="UP000256629">
    <property type="component" value="Unassembled WGS sequence"/>
</dbReference>
<comment type="caution">
    <text evidence="2">The sequence shown here is derived from an EMBL/GenBank/DDBJ whole genome shotgun (WGS) entry which is preliminary data.</text>
</comment>
<feature type="transmembrane region" description="Helical" evidence="1">
    <location>
        <begin position="39"/>
        <end position="57"/>
    </location>
</feature>
<accession>A0A3D9HD63</accession>
<proteinExistence type="predicted"/>
<reference evidence="2 3" key="1">
    <citation type="submission" date="2018-07" db="EMBL/GenBank/DDBJ databases">
        <title>Genomic Encyclopedia of Type Strains, Phase III (KMG-III): the genomes of soil and plant-associated and newly described type strains.</title>
        <authorList>
            <person name="Whitman W."/>
        </authorList>
    </citation>
    <scope>NUCLEOTIDE SEQUENCE [LARGE SCALE GENOMIC DNA]</scope>
    <source>
        <strain evidence="2 3">CECT 8487</strain>
    </source>
</reference>
<feature type="transmembrane region" description="Helical" evidence="1">
    <location>
        <begin position="164"/>
        <end position="186"/>
    </location>
</feature>
<keyword evidence="1" id="KW-1133">Transmembrane helix</keyword>
<keyword evidence="3" id="KW-1185">Reference proteome</keyword>
<organism evidence="2 3">
    <name type="scientific">Seonamhaeicola aphaedonensis</name>
    <dbReference type="NCBI Taxonomy" id="1461338"/>
    <lineage>
        <taxon>Bacteria</taxon>
        <taxon>Pseudomonadati</taxon>
        <taxon>Bacteroidota</taxon>
        <taxon>Flavobacteriia</taxon>
        <taxon>Flavobacteriales</taxon>
        <taxon>Flavobacteriaceae</taxon>
    </lineage>
</organism>
<evidence type="ECO:0000313" key="3">
    <source>
        <dbReference type="Proteomes" id="UP000256629"/>
    </source>
</evidence>